<evidence type="ECO:0000313" key="4">
    <source>
        <dbReference type="EMBL" id="JAT60165.1"/>
    </source>
</evidence>
<protein>
    <recommendedName>
        <fullName evidence="3">DUF7137 domain-containing protein</fullName>
    </recommendedName>
</protein>
<feature type="domain" description="DUF7137" evidence="3">
    <location>
        <begin position="52"/>
        <end position="180"/>
    </location>
</feature>
<feature type="region of interest" description="Disordered" evidence="1">
    <location>
        <begin position="1"/>
        <end position="54"/>
    </location>
</feature>
<dbReference type="PANTHER" id="PTHR42028">
    <property type="entry name" value="CHROMOSOME 1, WHOLE GENOME SHOTGUN SEQUENCE"/>
    <property type="match status" value="1"/>
</dbReference>
<dbReference type="EMBL" id="GDJX01007771">
    <property type="protein sequence ID" value="JAT60165.1"/>
    <property type="molecule type" value="Transcribed_RNA"/>
</dbReference>
<dbReference type="InterPro" id="IPR055561">
    <property type="entry name" value="DUF7137"/>
</dbReference>
<evidence type="ECO:0000256" key="1">
    <source>
        <dbReference type="SAM" id="MobiDB-lite"/>
    </source>
</evidence>
<evidence type="ECO:0000259" key="3">
    <source>
        <dbReference type="Pfam" id="PF23585"/>
    </source>
</evidence>
<reference evidence="4" key="1">
    <citation type="submission" date="2015-07" db="EMBL/GenBank/DDBJ databases">
        <title>Transcriptome Assembly of Anthurium amnicola.</title>
        <authorList>
            <person name="Suzuki J."/>
        </authorList>
    </citation>
    <scope>NUCLEOTIDE SEQUENCE</scope>
</reference>
<sequence>GNGGAAGGGNGGAAGGGTTAAGGGATSAAASPTSSSAAPTSTSNETIVDPNTPQGMIQMVTPAVTAGKALYKIGSKVTFSWKFTPTPSLAPKNLTMEAQANANKNWYPIANLSGDATNYVWDTSNQSPPLLNSDYTLWIYDERGRTPIPSPGRLTPYSGLVFSMYSPEPYTDYNGYQCATCSAGSSLPIIPITVTLGIAILTMIRFAFLLG</sequence>
<evidence type="ECO:0000256" key="2">
    <source>
        <dbReference type="SAM" id="Phobius"/>
    </source>
</evidence>
<dbReference type="PANTHER" id="PTHR42028:SF1">
    <property type="entry name" value="YALI0E30657P"/>
    <property type="match status" value="1"/>
</dbReference>
<dbReference type="Pfam" id="PF23585">
    <property type="entry name" value="DUF7137"/>
    <property type="match status" value="1"/>
</dbReference>
<accession>A0A1D1YZT0</accession>
<feature type="compositionally biased region" description="Polar residues" evidence="1">
    <location>
        <begin position="44"/>
        <end position="54"/>
    </location>
</feature>
<dbReference type="AlphaFoldDB" id="A0A1D1YZT0"/>
<organism evidence="4">
    <name type="scientific">Anthurium amnicola</name>
    <dbReference type="NCBI Taxonomy" id="1678845"/>
    <lineage>
        <taxon>Eukaryota</taxon>
        <taxon>Viridiplantae</taxon>
        <taxon>Streptophyta</taxon>
        <taxon>Embryophyta</taxon>
        <taxon>Tracheophyta</taxon>
        <taxon>Spermatophyta</taxon>
        <taxon>Magnoliopsida</taxon>
        <taxon>Liliopsida</taxon>
        <taxon>Araceae</taxon>
        <taxon>Pothoideae</taxon>
        <taxon>Potheae</taxon>
        <taxon>Anthurium</taxon>
    </lineage>
</organism>
<proteinExistence type="predicted"/>
<name>A0A1D1YZT0_9ARAE</name>
<feature type="compositionally biased region" description="Low complexity" evidence="1">
    <location>
        <begin position="26"/>
        <end position="43"/>
    </location>
</feature>
<feature type="transmembrane region" description="Helical" evidence="2">
    <location>
        <begin position="189"/>
        <end position="210"/>
    </location>
</feature>
<keyword evidence="2" id="KW-1133">Transmembrane helix</keyword>
<feature type="compositionally biased region" description="Gly residues" evidence="1">
    <location>
        <begin position="1"/>
        <end position="25"/>
    </location>
</feature>
<keyword evidence="2" id="KW-0812">Transmembrane</keyword>
<feature type="non-terminal residue" evidence="4">
    <location>
        <position position="1"/>
    </location>
</feature>
<gene>
    <name evidence="4" type="ORF">g.26035</name>
</gene>
<keyword evidence="2" id="KW-0472">Membrane</keyword>